<feature type="domain" description="EGF-like" evidence="15">
    <location>
        <begin position="157"/>
        <end position="195"/>
    </location>
</feature>
<keyword evidence="3 12" id="KW-0245">EGF-like domain</keyword>
<dbReference type="FunFam" id="2.10.25.10:FF:000122">
    <property type="entry name" value="Protein crumbs homolog 2"/>
    <property type="match status" value="1"/>
</dbReference>
<dbReference type="CDD" id="cd00054">
    <property type="entry name" value="EGF_CA"/>
    <property type="match status" value="7"/>
</dbReference>
<dbReference type="PROSITE" id="PS01187">
    <property type="entry name" value="EGF_CA"/>
    <property type="match status" value="4"/>
</dbReference>
<feature type="disulfide bond" evidence="12">
    <location>
        <begin position="104"/>
        <end position="113"/>
    </location>
</feature>
<feature type="domain" description="EGF-like" evidence="15">
    <location>
        <begin position="466"/>
        <end position="503"/>
    </location>
</feature>
<feature type="disulfide bond" evidence="12">
    <location>
        <begin position="531"/>
        <end position="540"/>
    </location>
</feature>
<feature type="disulfide bond" evidence="12">
    <location>
        <begin position="339"/>
        <end position="348"/>
    </location>
</feature>
<feature type="disulfide bond" evidence="12">
    <location>
        <begin position="185"/>
        <end position="194"/>
    </location>
</feature>
<dbReference type="InterPro" id="IPR000742">
    <property type="entry name" value="EGF"/>
</dbReference>
<evidence type="ECO:0000256" key="5">
    <source>
        <dbReference type="ARBA" id="ARBA00022729"/>
    </source>
</evidence>
<evidence type="ECO:0000256" key="7">
    <source>
        <dbReference type="ARBA" id="ARBA00022837"/>
    </source>
</evidence>
<evidence type="ECO:0000256" key="14">
    <source>
        <dbReference type="SAM" id="SignalP"/>
    </source>
</evidence>
<dbReference type="PANTHER" id="PTHR12916">
    <property type="entry name" value="CYTOCHROME C OXIDASE POLYPEPTIDE VIC-2"/>
    <property type="match status" value="1"/>
</dbReference>
<evidence type="ECO:0000256" key="3">
    <source>
        <dbReference type="ARBA" id="ARBA00022536"/>
    </source>
</evidence>
<evidence type="ECO:0000256" key="10">
    <source>
        <dbReference type="ARBA" id="ARBA00023157"/>
    </source>
</evidence>
<feature type="domain" description="EGF-like" evidence="15">
    <location>
        <begin position="428"/>
        <end position="464"/>
    </location>
</feature>
<keyword evidence="6" id="KW-0677">Repeat</keyword>
<dbReference type="FunFam" id="2.10.25.10:FF:000321">
    <property type="entry name" value="Protein delta homolog 1"/>
    <property type="match status" value="1"/>
</dbReference>
<evidence type="ECO:0000256" key="1">
    <source>
        <dbReference type="ARBA" id="ARBA00004251"/>
    </source>
</evidence>
<feature type="disulfide bond" evidence="12">
    <location>
        <begin position="59"/>
        <end position="68"/>
    </location>
</feature>
<feature type="disulfide bond" evidence="12">
    <location>
        <begin position="301"/>
        <end position="310"/>
    </location>
</feature>
<dbReference type="Pfam" id="PF07645">
    <property type="entry name" value="EGF_CA"/>
    <property type="match status" value="1"/>
</dbReference>
<dbReference type="FunFam" id="2.10.25.10:FF:000066">
    <property type="entry name" value="FAT atypical cadherin 4"/>
    <property type="match status" value="1"/>
</dbReference>
<feature type="disulfide bond" evidence="12">
    <location>
        <begin position="166"/>
        <end position="183"/>
    </location>
</feature>
<dbReference type="Proteomes" id="UP000694846">
    <property type="component" value="Unplaced"/>
</dbReference>
<feature type="transmembrane region" description="Helical" evidence="13">
    <location>
        <begin position="620"/>
        <end position="640"/>
    </location>
</feature>
<dbReference type="Pfam" id="PF12661">
    <property type="entry name" value="hEGF"/>
    <property type="match status" value="3"/>
</dbReference>
<dbReference type="PANTHER" id="PTHR12916:SF4">
    <property type="entry name" value="UNINFLATABLE, ISOFORM C"/>
    <property type="match status" value="1"/>
</dbReference>
<dbReference type="GO" id="GO:0005509">
    <property type="term" value="F:calcium ion binding"/>
    <property type="evidence" value="ECO:0007669"/>
    <property type="project" value="InterPro"/>
</dbReference>
<dbReference type="InterPro" id="IPR018097">
    <property type="entry name" value="EGF_Ca-bd_CS"/>
</dbReference>
<feature type="domain" description="EGF-like" evidence="15">
    <location>
        <begin position="313"/>
        <end position="349"/>
    </location>
</feature>
<feature type="disulfide bond" evidence="12">
    <location>
        <begin position="454"/>
        <end position="463"/>
    </location>
</feature>
<organism evidence="16 17">
    <name type="scientific">Sipha flava</name>
    <name type="common">yellow sugarcane aphid</name>
    <dbReference type="NCBI Taxonomy" id="143950"/>
    <lineage>
        <taxon>Eukaryota</taxon>
        <taxon>Metazoa</taxon>
        <taxon>Ecdysozoa</taxon>
        <taxon>Arthropoda</taxon>
        <taxon>Hexapoda</taxon>
        <taxon>Insecta</taxon>
        <taxon>Pterygota</taxon>
        <taxon>Neoptera</taxon>
        <taxon>Paraneoptera</taxon>
        <taxon>Hemiptera</taxon>
        <taxon>Sternorrhyncha</taxon>
        <taxon>Aphidomorpha</taxon>
        <taxon>Aphidoidea</taxon>
        <taxon>Aphididae</taxon>
        <taxon>Sipha</taxon>
    </lineage>
</organism>
<dbReference type="SMART" id="SM00181">
    <property type="entry name" value="EGF"/>
    <property type="match status" value="14"/>
</dbReference>
<feature type="domain" description="EGF-like" evidence="15">
    <location>
        <begin position="115"/>
        <end position="150"/>
    </location>
</feature>
<evidence type="ECO:0000256" key="9">
    <source>
        <dbReference type="ARBA" id="ARBA00023136"/>
    </source>
</evidence>
<dbReference type="InterPro" id="IPR013032">
    <property type="entry name" value="EGF-like_CS"/>
</dbReference>
<feature type="domain" description="EGF-like" evidence="15">
    <location>
        <begin position="275"/>
        <end position="311"/>
    </location>
</feature>
<dbReference type="PROSITE" id="PS00022">
    <property type="entry name" value="EGF_1"/>
    <property type="match status" value="11"/>
</dbReference>
<sequence>MQSAIFVVILVLHLVCINTQNPGSLLKKHGRICKVNICKNGGLCVLVEQMDVKKETCICSFEYSGTLCEINNKVAYLFDDICLSMPCMNSGTCISQGSKYFCKCPNGFTGINCEKTIKCIDLCLHAVNCYDYVGEYHCECKPGWSGQRCDQDFNKTLGNVCGLNTCINGGTCTSLIGKTDHICDCPPGFIGQSCEIDIDECISNPCLNGGTCHDLINGFKCNCNNNYTGILCQTPLGACAKNPNSCLSNDTCLEPTSSLNDYYCICPQDKNCKVNTNDCSTTKCPTVKVCVDGITTYKCQCPEEYTEDFCSKLTNYCQKSPCKNNSTCVDNHDGFTCLCAFGFEGTLCDQDINECEVSKDICHNGLCINKNGTYQCYCQPGYSGDNCDLNLNECLSLPCLNGATCEDKINGYNCICPDGYSGKQCHINVDKCILNPCLNGATCIREMESFICSCRYGFGGKLCDININDCTSSSCKNMGLCIDGIQSYECDCTDTGFEGNHCEININDCLYNPCKNNGTCIDETKGYSCSCSIGYAGKNCDIYLNECASNPCQYGSICVERYDPVFNYHSNKINVSMQFQQELNYTLRTDNNKFECICSPGTTGVKCETILTNPDSSTGYLILKIFIIIGLGSLIAYIVLINRTRIGRYKQNCFGYLQPDIEMVSFPSAEPEQFI</sequence>
<gene>
    <name evidence="17" type="primary">LOC112691705</name>
</gene>
<dbReference type="InterPro" id="IPR009030">
    <property type="entry name" value="Growth_fac_rcpt_cys_sf"/>
</dbReference>
<keyword evidence="4 13" id="KW-0812">Transmembrane</keyword>
<keyword evidence="8 13" id="KW-1133">Transmembrane helix</keyword>
<dbReference type="Pfam" id="PF00008">
    <property type="entry name" value="EGF"/>
    <property type="match status" value="6"/>
</dbReference>
<dbReference type="OrthoDB" id="283575at2759"/>
<comment type="caution">
    <text evidence="12">Lacks conserved residue(s) required for the propagation of feature annotation.</text>
</comment>
<evidence type="ECO:0000256" key="8">
    <source>
        <dbReference type="ARBA" id="ARBA00022989"/>
    </source>
</evidence>
<feature type="domain" description="EGF-like" evidence="15">
    <location>
        <begin position="29"/>
        <end position="69"/>
    </location>
</feature>
<feature type="disulfide bond" evidence="12">
    <location>
        <begin position="119"/>
        <end position="129"/>
    </location>
</feature>
<feature type="disulfide bond" evidence="12">
    <location>
        <begin position="140"/>
        <end position="149"/>
    </location>
</feature>
<dbReference type="RefSeq" id="XP_025421856.1">
    <property type="nucleotide sequence ID" value="XM_025566071.1"/>
</dbReference>
<evidence type="ECO:0000313" key="16">
    <source>
        <dbReference type="Proteomes" id="UP000694846"/>
    </source>
</evidence>
<feature type="disulfide bond" evidence="12">
    <location>
        <begin position="378"/>
        <end position="387"/>
    </location>
</feature>
<protein>
    <submittedName>
        <fullName evidence="17">Fibropellin-1-like isoform X1</fullName>
    </submittedName>
</protein>
<feature type="domain" description="EGF-like" evidence="15">
    <location>
        <begin position="351"/>
        <end position="388"/>
    </location>
</feature>
<dbReference type="GO" id="GO:0007219">
    <property type="term" value="P:Notch signaling pathway"/>
    <property type="evidence" value="ECO:0007669"/>
    <property type="project" value="TreeGrafter"/>
</dbReference>
<dbReference type="GO" id="GO:0003008">
    <property type="term" value="P:system process"/>
    <property type="evidence" value="ECO:0007669"/>
    <property type="project" value="UniProtKB-ARBA"/>
</dbReference>
<feature type="domain" description="EGF-like" evidence="15">
    <location>
        <begin position="197"/>
        <end position="233"/>
    </location>
</feature>
<dbReference type="FunFam" id="2.10.25.10:FF:000472">
    <property type="entry name" value="Uncharacterized protein, isoform A"/>
    <property type="match status" value="2"/>
</dbReference>
<keyword evidence="5 14" id="KW-0732">Signal</keyword>
<keyword evidence="9 13" id="KW-0472">Membrane</keyword>
<feature type="chain" id="PRO_5034853828" evidence="14">
    <location>
        <begin position="20"/>
        <end position="675"/>
    </location>
</feature>
<dbReference type="AlphaFoldDB" id="A0A8B8GGZ2"/>
<dbReference type="SMART" id="SM00179">
    <property type="entry name" value="EGF_CA"/>
    <property type="match status" value="11"/>
</dbReference>
<dbReference type="PROSITE" id="PS00010">
    <property type="entry name" value="ASX_HYDROXYL"/>
    <property type="match status" value="8"/>
</dbReference>
<dbReference type="PRINTS" id="PR00010">
    <property type="entry name" value="EGFBLOOD"/>
</dbReference>
<feature type="domain" description="EGF-like" evidence="15">
    <location>
        <begin position="78"/>
        <end position="114"/>
    </location>
</feature>
<feature type="disulfide bond" evidence="12">
    <location>
        <begin position="223"/>
        <end position="232"/>
    </location>
</feature>
<feature type="signal peptide" evidence="14">
    <location>
        <begin position="1"/>
        <end position="19"/>
    </location>
</feature>
<dbReference type="GO" id="GO:0005886">
    <property type="term" value="C:plasma membrane"/>
    <property type="evidence" value="ECO:0007669"/>
    <property type="project" value="UniProtKB-SubCell"/>
</dbReference>
<evidence type="ECO:0000256" key="12">
    <source>
        <dbReference type="PROSITE-ProRule" id="PRU00076"/>
    </source>
</evidence>
<keyword evidence="10 12" id="KW-1015">Disulfide bond</keyword>
<accession>A0A8B8GGZ2</accession>
<keyword evidence="11" id="KW-0325">Glycoprotein</keyword>
<dbReference type="InterPro" id="IPR001881">
    <property type="entry name" value="EGF-like_Ca-bd_dom"/>
</dbReference>
<dbReference type="InterPro" id="IPR000152">
    <property type="entry name" value="EGF-type_Asp/Asn_hydroxyl_site"/>
</dbReference>
<evidence type="ECO:0000256" key="4">
    <source>
        <dbReference type="ARBA" id="ARBA00022692"/>
    </source>
</evidence>
<evidence type="ECO:0000256" key="13">
    <source>
        <dbReference type="SAM" id="Phobius"/>
    </source>
</evidence>
<keyword evidence="2" id="KW-1003">Cell membrane</keyword>
<dbReference type="Gene3D" id="2.10.25.10">
    <property type="entry name" value="Laminin"/>
    <property type="match status" value="13"/>
</dbReference>
<dbReference type="GO" id="GO:0005112">
    <property type="term" value="F:Notch binding"/>
    <property type="evidence" value="ECO:0007669"/>
    <property type="project" value="TreeGrafter"/>
</dbReference>
<keyword evidence="16" id="KW-1185">Reference proteome</keyword>
<dbReference type="FunFam" id="2.10.25.10:FF:000391">
    <property type="entry name" value="Weary, isoform C"/>
    <property type="match status" value="1"/>
</dbReference>
<feature type="domain" description="EGF-like" evidence="15">
    <location>
        <begin position="505"/>
        <end position="541"/>
    </location>
</feature>
<dbReference type="GeneID" id="112691705"/>
<evidence type="ECO:0000313" key="17">
    <source>
        <dbReference type="RefSeq" id="XP_025421856.1"/>
    </source>
</evidence>
<dbReference type="InterPro" id="IPR049883">
    <property type="entry name" value="NOTCH1_EGF-like"/>
</dbReference>
<reference evidence="17" key="1">
    <citation type="submission" date="2025-08" db="UniProtKB">
        <authorList>
            <consortium name="RefSeq"/>
        </authorList>
    </citation>
    <scope>IDENTIFICATION</scope>
    <source>
        <tissue evidence="17">Whole body</tissue>
    </source>
</reference>
<comment type="subcellular location">
    <subcellularLocation>
        <location evidence="1">Cell membrane</location>
        <topology evidence="1">Single-pass type I membrane protein</topology>
    </subcellularLocation>
</comment>
<keyword evidence="7" id="KW-0106">Calcium</keyword>
<evidence type="ECO:0000256" key="2">
    <source>
        <dbReference type="ARBA" id="ARBA00022475"/>
    </source>
</evidence>
<dbReference type="PROSITE" id="PS50026">
    <property type="entry name" value="EGF_3"/>
    <property type="match status" value="12"/>
</dbReference>
<evidence type="ECO:0000256" key="6">
    <source>
        <dbReference type="ARBA" id="ARBA00022737"/>
    </source>
</evidence>
<feature type="domain" description="EGF-like" evidence="15">
    <location>
        <begin position="390"/>
        <end position="426"/>
    </location>
</feature>
<dbReference type="PROSITE" id="PS01186">
    <property type="entry name" value="EGF_2"/>
    <property type="match status" value="8"/>
</dbReference>
<evidence type="ECO:0000259" key="15">
    <source>
        <dbReference type="PROSITE" id="PS50026"/>
    </source>
</evidence>
<proteinExistence type="predicted"/>
<dbReference type="SUPFAM" id="SSF57196">
    <property type="entry name" value="EGF/Laminin"/>
    <property type="match status" value="8"/>
</dbReference>
<evidence type="ECO:0000256" key="11">
    <source>
        <dbReference type="ARBA" id="ARBA00023180"/>
    </source>
</evidence>
<dbReference type="SUPFAM" id="SSF57184">
    <property type="entry name" value="Growth factor receptor domain"/>
    <property type="match status" value="1"/>
</dbReference>
<dbReference type="FunFam" id="2.10.25.10:FF:000173">
    <property type="entry name" value="Neurogenic locus notch protein 2"/>
    <property type="match status" value="1"/>
</dbReference>
<feature type="disulfide bond" evidence="12">
    <location>
        <begin position="416"/>
        <end position="425"/>
    </location>
</feature>
<name>A0A8B8GGZ2_9HEMI</name>